<dbReference type="Gene3D" id="1.20.1280.50">
    <property type="match status" value="1"/>
</dbReference>
<dbReference type="InterPro" id="IPR001810">
    <property type="entry name" value="F-box_dom"/>
</dbReference>
<dbReference type="SUPFAM" id="SSF50978">
    <property type="entry name" value="WD40 repeat-like"/>
    <property type="match status" value="1"/>
</dbReference>
<dbReference type="Pfam" id="PF12937">
    <property type="entry name" value="F-box-like"/>
    <property type="match status" value="1"/>
</dbReference>
<dbReference type="InterPro" id="IPR039719">
    <property type="entry name" value="FBXO28"/>
</dbReference>
<dbReference type="PANTHER" id="PTHR13252">
    <property type="entry name" value="F-BOX ONLY PROTEIN 28"/>
    <property type="match status" value="1"/>
</dbReference>
<evidence type="ECO:0000256" key="1">
    <source>
        <dbReference type="SAM" id="MobiDB-lite"/>
    </source>
</evidence>
<dbReference type="Proteomes" id="UP000033647">
    <property type="component" value="Unassembled WGS sequence"/>
</dbReference>
<evidence type="ECO:0000313" key="4">
    <source>
        <dbReference type="Proteomes" id="UP000033647"/>
    </source>
</evidence>
<dbReference type="SUPFAM" id="SSF81383">
    <property type="entry name" value="F-box domain"/>
    <property type="match status" value="1"/>
</dbReference>
<organism evidence="3 4">
    <name type="scientific">Zymoseptoria brevis</name>
    <dbReference type="NCBI Taxonomy" id="1047168"/>
    <lineage>
        <taxon>Eukaryota</taxon>
        <taxon>Fungi</taxon>
        <taxon>Dikarya</taxon>
        <taxon>Ascomycota</taxon>
        <taxon>Pezizomycotina</taxon>
        <taxon>Dothideomycetes</taxon>
        <taxon>Dothideomycetidae</taxon>
        <taxon>Mycosphaerellales</taxon>
        <taxon>Mycosphaerellaceae</taxon>
        <taxon>Zymoseptoria</taxon>
    </lineage>
</organism>
<keyword evidence="4" id="KW-1185">Reference proteome</keyword>
<proteinExistence type="predicted"/>
<dbReference type="InterPro" id="IPR015943">
    <property type="entry name" value="WD40/YVTN_repeat-like_dom_sf"/>
</dbReference>
<sequence length="638" mass="69404">MHRPRPILGTFVIMPLAKQNNMDRLPDEVIIQIISFLDIIDIVNLQRTSSRYLALARDNAIWKLICFDHSRSEALRRRQHQLQVQDPRLAELRNTWAALPGPHPTAWDVSQLVGSEQPRAALDAHAEARIQRTRALANWEPGYPIEKLDYYDEFIARHAPINIGWLNLPGTKDDFKEATGLAVLHDSASTHAVPPLSDGSISVFDLSGRTTNHPNGGGGRLLAHSAPGLLTGLPPTAAAEHHHAIMTSTGAVESVSINSSSRRGFFAVQQHLHEVDLSTLQLVSSKEYSFPITALSSVSDDTPLVVGTSNTVHLYDARDPTYLPPASSGELIGGSISSHAVLEEPGPLSILHTPSDEIYVSGRFKSLLTYDLRSFPRLRGTIFTGAPIACLASLPYPFIPRSLDLLRNPSTSIAALQSARAAPGITLMAAGSYKGKGSLELYGIPSHQSYQNRQTASSSKLFSVAPHGGRIVFSDGDGNLKWVERDAFSSIRTFNINDALTGSPSTTAQPDRSTPRGIWNSTADQAPGQGDIVQKILPSNPPSSSLSHSDRTDTAQENLLLYTGDGRLGVLGFGAEGRNPLGEDLWHDAVEEQVSTEQRAREDAERSFGETMRRALERSAEEVRFVRGLGMGYSGPLR</sequence>
<evidence type="ECO:0000313" key="3">
    <source>
        <dbReference type="EMBL" id="KJX94625.1"/>
    </source>
</evidence>
<dbReference type="SMART" id="SM00256">
    <property type="entry name" value="FBOX"/>
    <property type="match status" value="1"/>
</dbReference>
<reference evidence="3 4" key="1">
    <citation type="submission" date="2015-03" db="EMBL/GenBank/DDBJ databases">
        <title>RNA-seq based gene annotation and comparative genomics of four Zymoseptoria species reveal species-specific pathogenicity related genes and transposable element activity.</title>
        <authorList>
            <person name="Grandaubert J."/>
            <person name="Bhattacharyya A."/>
            <person name="Stukenbrock E.H."/>
        </authorList>
    </citation>
    <scope>NUCLEOTIDE SEQUENCE [LARGE SCALE GENOMIC DNA]</scope>
    <source>
        <strain evidence="3 4">Zb18110</strain>
    </source>
</reference>
<dbReference type="EMBL" id="LAFY01004132">
    <property type="protein sequence ID" value="KJX94625.1"/>
    <property type="molecule type" value="Genomic_DNA"/>
</dbReference>
<dbReference type="AlphaFoldDB" id="A0A0F4GEK4"/>
<dbReference type="PROSITE" id="PS50181">
    <property type="entry name" value="FBOX"/>
    <property type="match status" value="1"/>
</dbReference>
<dbReference type="Gene3D" id="2.130.10.10">
    <property type="entry name" value="YVTN repeat-like/Quinoprotein amine dehydrogenase"/>
    <property type="match status" value="1"/>
</dbReference>
<name>A0A0F4GEK4_9PEZI</name>
<protein>
    <submittedName>
        <fullName evidence="3">F-box domain containing protein</fullName>
    </submittedName>
</protein>
<dbReference type="InterPro" id="IPR036047">
    <property type="entry name" value="F-box-like_dom_sf"/>
</dbReference>
<comment type="caution">
    <text evidence="3">The sequence shown here is derived from an EMBL/GenBank/DDBJ whole genome shotgun (WGS) entry which is preliminary data.</text>
</comment>
<dbReference type="GO" id="GO:0000209">
    <property type="term" value="P:protein polyubiquitination"/>
    <property type="evidence" value="ECO:0007669"/>
    <property type="project" value="TreeGrafter"/>
</dbReference>
<evidence type="ECO:0000259" key="2">
    <source>
        <dbReference type="PROSITE" id="PS50181"/>
    </source>
</evidence>
<gene>
    <name evidence="3" type="ORF">TI39_contig4173g00026</name>
</gene>
<dbReference type="PANTHER" id="PTHR13252:SF9">
    <property type="entry name" value="F-BOX ONLY PROTEIN 28"/>
    <property type="match status" value="1"/>
</dbReference>
<feature type="compositionally biased region" description="Polar residues" evidence="1">
    <location>
        <begin position="499"/>
        <end position="512"/>
    </location>
</feature>
<dbReference type="InterPro" id="IPR036322">
    <property type="entry name" value="WD40_repeat_dom_sf"/>
</dbReference>
<feature type="region of interest" description="Disordered" evidence="1">
    <location>
        <begin position="499"/>
        <end position="528"/>
    </location>
</feature>
<dbReference type="OrthoDB" id="3219396at2759"/>
<feature type="domain" description="F-box" evidence="2">
    <location>
        <begin position="19"/>
        <end position="65"/>
    </location>
</feature>
<dbReference type="STRING" id="1047168.A0A0F4GEK4"/>
<accession>A0A0F4GEK4</accession>